<dbReference type="PROSITE" id="PS51108">
    <property type="entry name" value="PTS_EIID"/>
    <property type="match status" value="1"/>
</dbReference>
<feature type="transmembrane region" description="Helical" evidence="1">
    <location>
        <begin position="142"/>
        <end position="162"/>
    </location>
</feature>
<sequence>MFYASYPALKKLDIAEKGMRHFSRYFNTNPYMAGVVVGVALHYEEQRGEHLSSEYKDTLASFFGAIGDAFFWASFRPAIFALGVTMYFVEPLRPLCLWLPLGIYIVVTQGARFYGLYLGYVHGMAVVQRVHPRLLHLLIDSLKNSHFIFAGVIFSITMYRIFTLYDTYYLGIAMLFVLLNLIMFHFMRVNFFILIISALMFIIEFLRQLI</sequence>
<dbReference type="InterPro" id="IPR004704">
    <property type="entry name" value="PTS_IID_man"/>
</dbReference>
<accession>A0A7W7Y650</accession>
<dbReference type="GO" id="GO:0009401">
    <property type="term" value="P:phosphoenolpyruvate-dependent sugar phosphotransferase system"/>
    <property type="evidence" value="ECO:0007669"/>
    <property type="project" value="InterPro"/>
</dbReference>
<keyword evidence="1" id="KW-1133">Transmembrane helix</keyword>
<proteinExistence type="predicted"/>
<evidence type="ECO:0000256" key="1">
    <source>
        <dbReference type="SAM" id="Phobius"/>
    </source>
</evidence>
<organism evidence="2 3">
    <name type="scientific">Desulfurispira natronophila</name>
    <dbReference type="NCBI Taxonomy" id="682562"/>
    <lineage>
        <taxon>Bacteria</taxon>
        <taxon>Pseudomonadati</taxon>
        <taxon>Chrysiogenota</taxon>
        <taxon>Chrysiogenia</taxon>
        <taxon>Chrysiogenales</taxon>
        <taxon>Chrysiogenaceae</taxon>
        <taxon>Desulfurispira</taxon>
    </lineage>
</organism>
<keyword evidence="1" id="KW-0472">Membrane</keyword>
<keyword evidence="1" id="KW-0812">Transmembrane</keyword>
<feature type="transmembrane region" description="Helical" evidence="1">
    <location>
        <begin position="69"/>
        <end position="89"/>
    </location>
</feature>
<protein>
    <submittedName>
        <fullName evidence="2">PTS system mannose-specific IID component</fullName>
    </submittedName>
</protein>
<evidence type="ECO:0000313" key="2">
    <source>
        <dbReference type="EMBL" id="MBB5022774.1"/>
    </source>
</evidence>
<feature type="transmembrane region" description="Helical" evidence="1">
    <location>
        <begin position="191"/>
        <end position="209"/>
    </location>
</feature>
<dbReference type="GO" id="GO:0016020">
    <property type="term" value="C:membrane"/>
    <property type="evidence" value="ECO:0007669"/>
    <property type="project" value="InterPro"/>
</dbReference>
<gene>
    <name evidence="2" type="ORF">HNR37_002118</name>
</gene>
<name>A0A7W7Y650_9BACT</name>
<dbReference type="Pfam" id="PF03613">
    <property type="entry name" value="EIID-AGA"/>
    <property type="match status" value="1"/>
</dbReference>
<dbReference type="AlphaFoldDB" id="A0A7W7Y650"/>
<keyword evidence="3" id="KW-1185">Reference proteome</keyword>
<dbReference type="Proteomes" id="UP000528322">
    <property type="component" value="Unassembled WGS sequence"/>
</dbReference>
<dbReference type="EMBL" id="JACHID010000016">
    <property type="protein sequence ID" value="MBB5022774.1"/>
    <property type="molecule type" value="Genomic_DNA"/>
</dbReference>
<evidence type="ECO:0000313" key="3">
    <source>
        <dbReference type="Proteomes" id="UP000528322"/>
    </source>
</evidence>
<feature type="transmembrane region" description="Helical" evidence="1">
    <location>
        <begin position="101"/>
        <end position="121"/>
    </location>
</feature>
<comment type="caution">
    <text evidence="2">The sequence shown here is derived from an EMBL/GenBank/DDBJ whole genome shotgun (WGS) entry which is preliminary data.</text>
</comment>
<reference evidence="2 3" key="1">
    <citation type="submission" date="2020-08" db="EMBL/GenBank/DDBJ databases">
        <title>Genomic Encyclopedia of Type Strains, Phase IV (KMG-IV): sequencing the most valuable type-strain genomes for metagenomic binning, comparative biology and taxonomic classification.</title>
        <authorList>
            <person name="Goeker M."/>
        </authorList>
    </citation>
    <scope>NUCLEOTIDE SEQUENCE [LARGE SCALE GENOMIC DNA]</scope>
    <source>
        <strain evidence="2 3">DSM 22071</strain>
    </source>
</reference>